<feature type="transmembrane region" description="Helical" evidence="2">
    <location>
        <begin position="154"/>
        <end position="179"/>
    </location>
</feature>
<evidence type="ECO:0000313" key="4">
    <source>
        <dbReference type="Proteomes" id="UP000280197"/>
    </source>
</evidence>
<feature type="transmembrane region" description="Helical" evidence="2">
    <location>
        <begin position="106"/>
        <end position="127"/>
    </location>
</feature>
<dbReference type="EMBL" id="CP034463">
    <property type="protein sequence ID" value="AZP20465.1"/>
    <property type="molecule type" value="Genomic_DNA"/>
</dbReference>
<keyword evidence="2" id="KW-0812">Transmembrane</keyword>
<keyword evidence="4" id="KW-1185">Reference proteome</keyword>
<feature type="transmembrane region" description="Helical" evidence="2">
    <location>
        <begin position="281"/>
        <end position="299"/>
    </location>
</feature>
<feature type="transmembrane region" description="Helical" evidence="2">
    <location>
        <begin position="69"/>
        <end position="94"/>
    </location>
</feature>
<dbReference type="KEGG" id="saqu:EJC51_32965"/>
<evidence type="ECO:0000313" key="3">
    <source>
        <dbReference type="EMBL" id="AZP20465.1"/>
    </source>
</evidence>
<dbReference type="AlphaFoldDB" id="A0A3Q9C2N1"/>
<feature type="transmembrane region" description="Helical" evidence="2">
    <location>
        <begin position="224"/>
        <end position="243"/>
    </location>
</feature>
<reference evidence="3 4" key="1">
    <citation type="submission" date="2018-12" db="EMBL/GenBank/DDBJ databases">
        <authorList>
            <person name="Li K."/>
        </authorList>
    </citation>
    <scope>NUCLEOTIDE SEQUENCE [LARGE SCALE GENOMIC DNA]</scope>
    <source>
        <strain evidence="4">CR22</strain>
    </source>
</reference>
<feature type="transmembrane region" description="Helical" evidence="2">
    <location>
        <begin position="199"/>
        <end position="217"/>
    </location>
</feature>
<proteinExistence type="predicted"/>
<keyword evidence="2" id="KW-0472">Membrane</keyword>
<name>A0A3Q9C2N1_9ACTN</name>
<protein>
    <submittedName>
        <fullName evidence="3">ABC transporter permease</fullName>
    </submittedName>
</protein>
<gene>
    <name evidence="3" type="ORF">EJC51_32965</name>
</gene>
<evidence type="ECO:0000256" key="1">
    <source>
        <dbReference type="SAM" id="MobiDB-lite"/>
    </source>
</evidence>
<evidence type="ECO:0000256" key="2">
    <source>
        <dbReference type="SAM" id="Phobius"/>
    </source>
</evidence>
<accession>A0A3Q9C2N1</accession>
<dbReference type="PANTHER" id="PTHR37305">
    <property type="entry name" value="INTEGRAL MEMBRANE PROTEIN-RELATED"/>
    <property type="match status" value="1"/>
</dbReference>
<sequence length="304" mass="31948">MSTPQPPMPQAAVPQPQPQMAQAPAPHWQSAPAGSYPTYTSPIPVVRTHLGHAIASEWTKIRSVRSTMWTLGVFILLVVGIGLLAAVVVSSSAGETDLAGENPLSFGFFGLLLGSMCIITLGVLTTASEYGTGMIRTTTTACPNRIRVLTAKAIVFFAVAFVVTFASALLVALADVALLDSSGVRDPSGGEWLKGTLGISLYLALLGLLSLVIGSIIRHSAGAITIMIGVVLAPLVIALFMFSSSLEKLREALFEYSIPNQLSVFYSNSLTESGPSGWDPLWIMLGVTAVAFAGACALLEKRDV</sequence>
<dbReference type="Pfam" id="PF12730">
    <property type="entry name" value="ABC2_membrane_4"/>
    <property type="match status" value="1"/>
</dbReference>
<feature type="region of interest" description="Disordered" evidence="1">
    <location>
        <begin position="1"/>
        <end position="31"/>
    </location>
</feature>
<dbReference type="Proteomes" id="UP000280197">
    <property type="component" value="Chromosome"/>
</dbReference>
<dbReference type="PANTHER" id="PTHR37305:SF1">
    <property type="entry name" value="MEMBRANE PROTEIN"/>
    <property type="match status" value="1"/>
</dbReference>
<keyword evidence="2" id="KW-1133">Transmembrane helix</keyword>
<organism evidence="3 4">
    <name type="scientific">Streptomyces aquilus</name>
    <dbReference type="NCBI Taxonomy" id="2548456"/>
    <lineage>
        <taxon>Bacteria</taxon>
        <taxon>Bacillati</taxon>
        <taxon>Actinomycetota</taxon>
        <taxon>Actinomycetes</taxon>
        <taxon>Kitasatosporales</taxon>
        <taxon>Streptomycetaceae</taxon>
        <taxon>Streptomyces</taxon>
    </lineage>
</organism>
<dbReference type="RefSeq" id="WP_126274396.1">
    <property type="nucleotide sequence ID" value="NZ_CP034463.1"/>
</dbReference>
<feature type="compositionally biased region" description="Low complexity" evidence="1">
    <location>
        <begin position="10"/>
        <end position="26"/>
    </location>
</feature>